<keyword evidence="4" id="KW-1185">Reference proteome</keyword>
<dbReference type="InterPro" id="IPR013586">
    <property type="entry name" value="PSMD3_C"/>
</dbReference>
<proteinExistence type="inferred from homology"/>
<name>A0A915E3K4_9BILA</name>
<reference evidence="5" key="1">
    <citation type="submission" date="2022-11" db="UniProtKB">
        <authorList>
            <consortium name="WormBaseParasite"/>
        </authorList>
    </citation>
    <scope>IDENTIFICATION</scope>
</reference>
<dbReference type="Pfam" id="PF08375">
    <property type="entry name" value="Rpn3_C"/>
    <property type="match status" value="1"/>
</dbReference>
<dbReference type="AlphaFoldDB" id="A0A915E3K4"/>
<dbReference type="GO" id="GO:0008541">
    <property type="term" value="C:proteasome regulatory particle, lid subcomplex"/>
    <property type="evidence" value="ECO:0007669"/>
    <property type="project" value="TreeGrafter"/>
</dbReference>
<dbReference type="GO" id="GO:0042176">
    <property type="term" value="P:regulation of protein catabolic process"/>
    <property type="evidence" value="ECO:0007669"/>
    <property type="project" value="InterPro"/>
</dbReference>
<evidence type="ECO:0000313" key="4">
    <source>
        <dbReference type="Proteomes" id="UP000887574"/>
    </source>
</evidence>
<evidence type="ECO:0000256" key="2">
    <source>
        <dbReference type="ARBA" id="ARBA00022942"/>
    </source>
</evidence>
<comment type="similarity">
    <text evidence="1">Belongs to the proteasome subunit S3 family.</text>
</comment>
<feature type="domain" description="PCI" evidence="3">
    <location>
        <begin position="230"/>
        <end position="409"/>
    </location>
</feature>
<protein>
    <submittedName>
        <fullName evidence="5">PCI domain-containing protein</fullName>
    </submittedName>
</protein>
<dbReference type="InterPro" id="IPR000717">
    <property type="entry name" value="PCI_dom"/>
</dbReference>
<dbReference type="Pfam" id="PF01399">
    <property type="entry name" value="PCI"/>
    <property type="match status" value="1"/>
</dbReference>
<dbReference type="SUPFAM" id="SSF46785">
    <property type="entry name" value="Winged helix' DNA-binding domain"/>
    <property type="match status" value="1"/>
</dbReference>
<accession>A0A915E3K4</accession>
<dbReference type="InterPro" id="IPR057985">
    <property type="entry name" value="TPR_PSMD3_N"/>
</dbReference>
<organism evidence="4 5">
    <name type="scientific">Ditylenchus dipsaci</name>
    <dbReference type="NCBI Taxonomy" id="166011"/>
    <lineage>
        <taxon>Eukaryota</taxon>
        <taxon>Metazoa</taxon>
        <taxon>Ecdysozoa</taxon>
        <taxon>Nematoda</taxon>
        <taxon>Chromadorea</taxon>
        <taxon>Rhabditida</taxon>
        <taxon>Tylenchina</taxon>
        <taxon>Tylenchomorpha</taxon>
        <taxon>Sphaerularioidea</taxon>
        <taxon>Anguinidae</taxon>
        <taxon>Anguininae</taxon>
        <taxon>Ditylenchus</taxon>
    </lineage>
</organism>
<dbReference type="InterPro" id="IPR050756">
    <property type="entry name" value="CSN3"/>
</dbReference>
<dbReference type="PROSITE" id="PS50250">
    <property type="entry name" value="PCI"/>
    <property type="match status" value="1"/>
</dbReference>
<dbReference type="Pfam" id="PF25573">
    <property type="entry name" value="TPR_PSMD3_N"/>
    <property type="match status" value="1"/>
</dbReference>
<dbReference type="GO" id="GO:0006511">
    <property type="term" value="P:ubiquitin-dependent protein catabolic process"/>
    <property type="evidence" value="ECO:0007669"/>
    <property type="project" value="TreeGrafter"/>
</dbReference>
<dbReference type="SMART" id="SM00088">
    <property type="entry name" value="PINT"/>
    <property type="match status" value="1"/>
</dbReference>
<dbReference type="WBParaSite" id="jg26592">
    <property type="protein sequence ID" value="jg26592"/>
    <property type="gene ID" value="jg26592"/>
</dbReference>
<dbReference type="PANTHER" id="PTHR10758">
    <property type="entry name" value="26S PROTEASOME NON-ATPASE REGULATORY SUBUNIT 3/COP9 SIGNALOSOME COMPLEX SUBUNIT 3"/>
    <property type="match status" value="1"/>
</dbReference>
<dbReference type="PANTHER" id="PTHR10758:SF2">
    <property type="entry name" value="26S PROTEASOME NON-ATPASE REGULATORY SUBUNIT 3"/>
    <property type="match status" value="1"/>
</dbReference>
<evidence type="ECO:0000313" key="5">
    <source>
        <dbReference type="WBParaSite" id="jg26592"/>
    </source>
</evidence>
<evidence type="ECO:0000256" key="1">
    <source>
        <dbReference type="ARBA" id="ARBA00007912"/>
    </source>
</evidence>
<dbReference type="Proteomes" id="UP000887574">
    <property type="component" value="Unplaced"/>
</dbReference>
<evidence type="ECO:0000259" key="3">
    <source>
        <dbReference type="PROSITE" id="PS50250"/>
    </source>
</evidence>
<keyword evidence="2" id="KW-0647">Proteasome</keyword>
<dbReference type="GO" id="GO:0030234">
    <property type="term" value="F:enzyme regulator activity"/>
    <property type="evidence" value="ECO:0007669"/>
    <property type="project" value="InterPro"/>
</dbReference>
<sequence length="480" mass="55159">MVSQAMEVDEQEVIKREEQVKSVEDLNLLAFENLRELCSQLERGEHNVVNRVLQSLNRTRKQMNPEILTKLCNTYLSANLAQKDLLLSWLPTSPSSIETPMEVDVKPKAATRATPKEPKPELELYIHLLVLLNLVDNQTVNTNAVECAKNLIQRVDQYDKRVLDNGTIAELPQFLSGRLRLATLRNQCNTQATLIVCILRSYLIMKNFSAAAKFVEKVSFPEAAHNNDVARFYYYQGRIKALQLDYPSAAQFFQLSLRKAPQDSAIGFKQNVQKWVVVVSLLQGEIPDRATFRLPIHRQTLAPYLKLAQAVRFGNIVEFNKVLEECSQAFKSDETLTLIVRLRQNVIKTAIRQISLTYSRIFIKDIAKKLQLPSATEAEYVVEKAIKENTIEGCIVYDKKSKERYMQTTEAHNVYRTTEPQFSFDTRIRNCLELHNVAVKALRYPSDTKNGDIESIEQQREREIMEMEFASEMADEDDDF</sequence>
<dbReference type="SMART" id="SM00753">
    <property type="entry name" value="PAM"/>
    <property type="match status" value="1"/>
</dbReference>
<dbReference type="InterPro" id="IPR036390">
    <property type="entry name" value="WH_DNA-bd_sf"/>
</dbReference>